<evidence type="ECO:0000313" key="2">
    <source>
        <dbReference type="EMBL" id="MBB0233193.1"/>
    </source>
</evidence>
<organism evidence="2 3">
    <name type="scientific">Streptomyces calidiresistens</name>
    <dbReference type="NCBI Taxonomy" id="1485586"/>
    <lineage>
        <taxon>Bacteria</taxon>
        <taxon>Bacillati</taxon>
        <taxon>Actinomycetota</taxon>
        <taxon>Actinomycetes</taxon>
        <taxon>Kitasatosporales</taxon>
        <taxon>Streptomycetaceae</taxon>
        <taxon>Streptomyces</taxon>
    </lineage>
</organism>
<dbReference type="InterPro" id="IPR029044">
    <property type="entry name" value="Nucleotide-diphossugar_trans"/>
</dbReference>
<evidence type="ECO:0000313" key="3">
    <source>
        <dbReference type="Proteomes" id="UP000530234"/>
    </source>
</evidence>
<dbReference type="Proteomes" id="UP000530234">
    <property type="component" value="Unassembled WGS sequence"/>
</dbReference>
<keyword evidence="3" id="KW-1185">Reference proteome</keyword>
<feature type="non-terminal residue" evidence="2">
    <location>
        <position position="1"/>
    </location>
</feature>
<accession>A0A7W3T957</accession>
<dbReference type="PANTHER" id="PTHR48090:SF7">
    <property type="entry name" value="RFBJ PROTEIN"/>
    <property type="match status" value="1"/>
</dbReference>
<comment type="caution">
    <text evidence="2">The sequence shown here is derived from an EMBL/GenBank/DDBJ whole genome shotgun (WGS) entry which is preliminary data.</text>
</comment>
<sequence>HMFIRDSPTTRRAFPVRARVGNRALSVMVRRRTGVRLRDLGPLRVARRRALLDLGLTDRRSGYPLEMVVAAADAGWRITETEVPYLPRTGRSKVTGTWMGTFRAVRDMRRVLR</sequence>
<gene>
    <name evidence="2" type="ORF">FOE67_27790</name>
</gene>
<reference evidence="3" key="1">
    <citation type="submission" date="2019-10" db="EMBL/GenBank/DDBJ databases">
        <title>Streptomyces sp. nov., a novel actinobacterium isolated from alkaline environment.</title>
        <authorList>
            <person name="Golinska P."/>
        </authorList>
    </citation>
    <scope>NUCLEOTIDE SEQUENCE [LARGE SCALE GENOMIC DNA]</scope>
    <source>
        <strain evidence="3">DSM 42108</strain>
    </source>
</reference>
<name>A0A7W3T957_9ACTN</name>
<dbReference type="InterPro" id="IPR050256">
    <property type="entry name" value="Glycosyltransferase_2"/>
</dbReference>
<dbReference type="EMBL" id="VKHS01001624">
    <property type="protein sequence ID" value="MBB0233193.1"/>
    <property type="molecule type" value="Genomic_DNA"/>
</dbReference>
<protein>
    <submittedName>
        <fullName evidence="2">Glycosyltransferase</fullName>
    </submittedName>
</protein>
<dbReference type="PANTHER" id="PTHR48090">
    <property type="entry name" value="UNDECAPRENYL-PHOSPHATE 4-DEOXY-4-FORMAMIDO-L-ARABINOSE TRANSFERASE-RELATED"/>
    <property type="match status" value="1"/>
</dbReference>
<dbReference type="GO" id="GO:0016740">
    <property type="term" value="F:transferase activity"/>
    <property type="evidence" value="ECO:0007669"/>
    <property type="project" value="UniProtKB-KW"/>
</dbReference>
<dbReference type="SUPFAM" id="SSF53448">
    <property type="entry name" value="Nucleotide-diphospho-sugar transferases"/>
    <property type="match status" value="1"/>
</dbReference>
<keyword evidence="2" id="KW-0808">Transferase</keyword>
<dbReference type="AlphaFoldDB" id="A0A7W3T957"/>
<comment type="similarity">
    <text evidence="1">Belongs to the glycosyltransferase 2 family.</text>
</comment>
<evidence type="ECO:0000256" key="1">
    <source>
        <dbReference type="ARBA" id="ARBA00006739"/>
    </source>
</evidence>
<proteinExistence type="inferred from homology"/>